<dbReference type="OrthoDB" id="378730at2"/>
<protein>
    <recommendedName>
        <fullName evidence="5">FIST C-domain domain-containing protein</fullName>
    </recommendedName>
</protein>
<dbReference type="PANTHER" id="PTHR40252">
    <property type="entry name" value="BLR0328 PROTEIN"/>
    <property type="match status" value="1"/>
</dbReference>
<dbReference type="RefSeq" id="WP_129350313.1">
    <property type="nucleotide sequence ID" value="NZ_CP012670.1"/>
</dbReference>
<feature type="domain" description="FIST C-domain" evidence="2">
    <location>
        <begin position="233"/>
        <end position="374"/>
    </location>
</feature>
<gene>
    <name evidence="3" type="ORF">SOCEGT47_048990</name>
</gene>
<dbReference type="SMART" id="SM00897">
    <property type="entry name" value="FIST"/>
    <property type="match status" value="1"/>
</dbReference>
<reference evidence="3 4" key="1">
    <citation type="submission" date="2015-09" db="EMBL/GenBank/DDBJ databases">
        <title>Sorangium comparison.</title>
        <authorList>
            <person name="Zaburannyi N."/>
            <person name="Bunk B."/>
            <person name="Overmann J."/>
            <person name="Mueller R."/>
        </authorList>
    </citation>
    <scope>NUCLEOTIDE SEQUENCE [LARGE SCALE GENOMIC DNA]</scope>
    <source>
        <strain evidence="3 4">So ceGT47</strain>
    </source>
</reference>
<proteinExistence type="predicted"/>
<feature type="domain" description="FIST" evidence="1">
    <location>
        <begin position="29"/>
        <end position="232"/>
    </location>
</feature>
<evidence type="ECO:0000259" key="1">
    <source>
        <dbReference type="SMART" id="SM00897"/>
    </source>
</evidence>
<evidence type="ECO:0000313" key="4">
    <source>
        <dbReference type="Proteomes" id="UP000295781"/>
    </source>
</evidence>
<dbReference type="InterPro" id="IPR019494">
    <property type="entry name" value="FIST_C"/>
</dbReference>
<dbReference type="Proteomes" id="UP000295781">
    <property type="component" value="Chromosome"/>
</dbReference>
<dbReference type="SMART" id="SM01204">
    <property type="entry name" value="FIST_C"/>
    <property type="match status" value="1"/>
</dbReference>
<dbReference type="AlphaFoldDB" id="A0A4V0NDZ2"/>
<dbReference type="Pfam" id="PF08495">
    <property type="entry name" value="FIST"/>
    <property type="match status" value="1"/>
</dbReference>
<dbReference type="PANTHER" id="PTHR40252:SF2">
    <property type="entry name" value="BLR0328 PROTEIN"/>
    <property type="match status" value="1"/>
</dbReference>
<evidence type="ECO:0008006" key="5">
    <source>
        <dbReference type="Google" id="ProtNLM"/>
    </source>
</evidence>
<organism evidence="3 4">
    <name type="scientific">Sorangium cellulosum</name>
    <name type="common">Polyangium cellulosum</name>
    <dbReference type="NCBI Taxonomy" id="56"/>
    <lineage>
        <taxon>Bacteria</taxon>
        <taxon>Pseudomonadati</taxon>
        <taxon>Myxococcota</taxon>
        <taxon>Polyangia</taxon>
        <taxon>Polyangiales</taxon>
        <taxon>Polyangiaceae</taxon>
        <taxon>Sorangium</taxon>
    </lineage>
</organism>
<evidence type="ECO:0000259" key="2">
    <source>
        <dbReference type="SMART" id="SM01204"/>
    </source>
</evidence>
<dbReference type="Pfam" id="PF10442">
    <property type="entry name" value="FIST_C"/>
    <property type="match status" value="1"/>
</dbReference>
<name>A0A4V0NDZ2_SORCE</name>
<accession>A0A4V0NDZ2</accession>
<evidence type="ECO:0000313" key="3">
    <source>
        <dbReference type="EMBL" id="AUX24362.1"/>
    </source>
</evidence>
<dbReference type="InterPro" id="IPR013702">
    <property type="entry name" value="FIST_domain_N"/>
</dbReference>
<sequence>MKMMTLGPFEGNAWLLGRKIERAVAEWREPARLALVAMPSGTRHEEYLAAIEDATGVPVVGATTGGASFTERGFSRSGISCAFLGGASLEVACGAARELRADHGRSIRAALSDIDEAHSSSGPRSAAPSSMLVLADAFACDGDELATCLRQGVPPHTRVFGGTAGDGWSFEGGARVFVDRKALTDAAVLVRLTHRHRVNIDVLHGFRAAERARDLTITDIERNVLRTLDGQPAARVYEEELTRLGLRSSGEGLLQTMAKHALGARTPFGEALKIRAPLAVRADGAIVLTGGLSRGQMVRLVNAPGDSLLQAAKSLSTRVLGSLPAVSGALVFDCASRLRLLGEHYREEVRALLSPSAPSHPTFGVTCYGQIAKFGGSVEAFHNTSAVMVAWSEADQGAGSPGA</sequence>
<dbReference type="EMBL" id="CP012670">
    <property type="protein sequence ID" value="AUX24362.1"/>
    <property type="molecule type" value="Genomic_DNA"/>
</dbReference>